<feature type="region of interest" description="Disordered" evidence="1">
    <location>
        <begin position="516"/>
        <end position="544"/>
    </location>
</feature>
<comment type="caution">
    <text evidence="3">The sequence shown here is derived from an EMBL/GenBank/DDBJ whole genome shotgun (WGS) entry which is preliminary data.</text>
</comment>
<dbReference type="InterPro" id="IPR028268">
    <property type="entry name" value="Pianissimo_fam"/>
</dbReference>
<keyword evidence="4" id="KW-1185">Reference proteome</keyword>
<dbReference type="GO" id="GO:0043539">
    <property type="term" value="F:protein serine/threonine kinase activator activity"/>
    <property type="evidence" value="ECO:0007669"/>
    <property type="project" value="TreeGrafter"/>
</dbReference>
<feature type="compositionally biased region" description="Basic and acidic residues" evidence="1">
    <location>
        <begin position="253"/>
        <end position="275"/>
    </location>
</feature>
<feature type="region of interest" description="Disordered" evidence="1">
    <location>
        <begin position="644"/>
        <end position="667"/>
    </location>
</feature>
<dbReference type="Pfam" id="PF14668">
    <property type="entry name" value="RICTOR_V"/>
    <property type="match status" value="1"/>
</dbReference>
<dbReference type="InterPro" id="IPR029452">
    <property type="entry name" value="RICTOR_V"/>
</dbReference>
<feature type="compositionally biased region" description="Low complexity" evidence="1">
    <location>
        <begin position="431"/>
        <end position="445"/>
    </location>
</feature>
<dbReference type="SMART" id="SM01310">
    <property type="entry name" value="RICTOR_V"/>
    <property type="match status" value="1"/>
</dbReference>
<feature type="region of interest" description="Disordered" evidence="1">
    <location>
        <begin position="425"/>
        <end position="452"/>
    </location>
</feature>
<dbReference type="EMBL" id="VXIV02000055">
    <property type="protein sequence ID" value="KAF6041362.1"/>
    <property type="molecule type" value="Genomic_DNA"/>
</dbReference>
<evidence type="ECO:0000259" key="2">
    <source>
        <dbReference type="SMART" id="SM01310"/>
    </source>
</evidence>
<evidence type="ECO:0000313" key="4">
    <source>
        <dbReference type="Proteomes" id="UP000593567"/>
    </source>
</evidence>
<evidence type="ECO:0000313" key="3">
    <source>
        <dbReference type="EMBL" id="KAF6041362.1"/>
    </source>
</evidence>
<name>A0A7J7KT50_BUGNE</name>
<dbReference type="GO" id="GO:0038203">
    <property type="term" value="P:TORC2 signaling"/>
    <property type="evidence" value="ECO:0007669"/>
    <property type="project" value="TreeGrafter"/>
</dbReference>
<dbReference type="OrthoDB" id="271111at2759"/>
<feature type="compositionally biased region" description="Polar residues" evidence="1">
    <location>
        <begin position="296"/>
        <end position="312"/>
    </location>
</feature>
<feature type="compositionally biased region" description="Basic residues" evidence="1">
    <location>
        <begin position="468"/>
        <end position="479"/>
    </location>
</feature>
<feature type="region of interest" description="Disordered" evidence="1">
    <location>
        <begin position="296"/>
        <end position="320"/>
    </location>
</feature>
<feature type="domain" description="Rapamycin-insensitive companion of mTOR" evidence="2">
    <location>
        <begin position="97"/>
        <end position="169"/>
    </location>
</feature>
<sequence length="730" mass="79632">MSCTPLLIQSFNLQYADIVDEQLAESLSSYEKSFDDEVQRRSSAVRRLGKSVYIPPHLYGQLVQHSEGAETVANLPYLSEYFDVIRCHCFTNEDLDIKQCKAAFWVAGHVGSSIYGLELLSKQEVIYSLIQIAQSSPVLTLRGVAFYALGLIATTHAGVNRLAELGFNKFRVAFYALGLIATTHAGVNRLAELGWRSVLSARSDDWPLLSDQLLYCDPDTVREIRSMSQTSSVSHSSSSGNPSDVTDTSSSRFDLEDGMRSRTSTEEIHFPTKRDDNGALSRSLFADDMLPSVKASKSYSTSELAKSKTSTAYHRRTSSDSYGTWNTGNVSPIVIEDDHFSTNNSVLAGGDTGNIVNGASDVTETISATLTHTASPSKSAIKHKASKSLIDMGTEPLTTKSRSLSWRSDVRESVAPSTVTVTPVKQSQHTDSFSSQVSSADSAISRTSISPIDTDRAAVPRYTMSLPRQRKGKSVKKMRFSSLQNPSTKYDSLPRGVYIAHMDELGQAAVRAMRRQASNVSSTDSHSVSSLSNSPAIKSSSKSNKVIRTLSAQGDKEFLSDVRKLSDIEQPMKFSDKYMGLALPLDVLCLFELIGLANEDEDFTGSDSGVVRMVDDLKPISKGVEGLELHSTTNCLWCVSAESGSKETGSSWNQKLDSSTSVTHSEVTEKSPVKQSLLRKECIKFITTICSSIGVNAAEEGLLRLILANHVVINTESVAKLLRIADCLLY</sequence>
<dbReference type="GO" id="GO:0031932">
    <property type="term" value="C:TORC2 complex"/>
    <property type="evidence" value="ECO:0007669"/>
    <property type="project" value="InterPro"/>
</dbReference>
<feature type="region of interest" description="Disordered" evidence="1">
    <location>
        <begin position="226"/>
        <end position="275"/>
    </location>
</feature>
<feature type="compositionally biased region" description="Low complexity" evidence="1">
    <location>
        <begin position="518"/>
        <end position="544"/>
    </location>
</feature>
<feature type="compositionally biased region" description="Polar residues" evidence="1">
    <location>
        <begin position="644"/>
        <end position="657"/>
    </location>
</feature>
<dbReference type="PANTHER" id="PTHR13298:SF11">
    <property type="entry name" value="RAPAMYCIN-INSENSITIVE COMPANION OF MTOR"/>
    <property type="match status" value="1"/>
</dbReference>
<evidence type="ECO:0000256" key="1">
    <source>
        <dbReference type="SAM" id="MobiDB-lite"/>
    </source>
</evidence>
<accession>A0A7J7KT50</accession>
<gene>
    <name evidence="3" type="ORF">EB796_000316</name>
</gene>
<proteinExistence type="predicted"/>
<feature type="compositionally biased region" description="Low complexity" evidence="1">
    <location>
        <begin position="226"/>
        <end position="243"/>
    </location>
</feature>
<dbReference type="GO" id="GO:0051897">
    <property type="term" value="P:positive regulation of phosphatidylinositol 3-kinase/protein kinase B signal transduction"/>
    <property type="evidence" value="ECO:0007669"/>
    <property type="project" value="TreeGrafter"/>
</dbReference>
<dbReference type="AlphaFoldDB" id="A0A7J7KT50"/>
<organism evidence="3 4">
    <name type="scientific">Bugula neritina</name>
    <name type="common">Brown bryozoan</name>
    <name type="synonym">Sertularia neritina</name>
    <dbReference type="NCBI Taxonomy" id="10212"/>
    <lineage>
        <taxon>Eukaryota</taxon>
        <taxon>Metazoa</taxon>
        <taxon>Spiralia</taxon>
        <taxon>Lophotrochozoa</taxon>
        <taxon>Bryozoa</taxon>
        <taxon>Gymnolaemata</taxon>
        <taxon>Cheilostomatida</taxon>
        <taxon>Flustrina</taxon>
        <taxon>Buguloidea</taxon>
        <taxon>Bugulidae</taxon>
        <taxon>Bugula</taxon>
    </lineage>
</organism>
<dbReference type="Proteomes" id="UP000593567">
    <property type="component" value="Unassembled WGS sequence"/>
</dbReference>
<dbReference type="PANTHER" id="PTHR13298">
    <property type="entry name" value="CYTOSOLIC REGULATOR PIANISSIMO"/>
    <property type="match status" value="1"/>
</dbReference>
<protein>
    <submittedName>
        <fullName evidence="3">RICTOR</fullName>
    </submittedName>
</protein>
<feature type="region of interest" description="Disordered" evidence="1">
    <location>
        <begin position="467"/>
        <end position="487"/>
    </location>
</feature>
<reference evidence="3" key="1">
    <citation type="submission" date="2020-06" db="EMBL/GenBank/DDBJ databases">
        <title>Draft genome of Bugula neritina, a colonial animal packing powerful symbionts and potential medicines.</title>
        <authorList>
            <person name="Rayko M."/>
        </authorList>
    </citation>
    <scope>NUCLEOTIDE SEQUENCE [LARGE SCALE GENOMIC DNA]</scope>
    <source>
        <strain evidence="3">Kwan_BN1</strain>
    </source>
</reference>